<feature type="transmembrane region" description="Helical" evidence="7">
    <location>
        <begin position="139"/>
        <end position="156"/>
    </location>
</feature>
<dbReference type="OrthoDB" id="8969999at2"/>
<comment type="similarity">
    <text evidence="2">Belongs to the chromate ion transporter (CHR) (TC 2.A.51) family.</text>
</comment>
<comment type="caution">
    <text evidence="8">The sequence shown here is derived from an EMBL/GenBank/DDBJ whole genome shotgun (WGS) entry which is preliminary data.</text>
</comment>
<evidence type="ECO:0000256" key="6">
    <source>
        <dbReference type="ARBA" id="ARBA00023136"/>
    </source>
</evidence>
<evidence type="ECO:0000256" key="7">
    <source>
        <dbReference type="SAM" id="Phobius"/>
    </source>
</evidence>
<feature type="transmembrane region" description="Helical" evidence="7">
    <location>
        <begin position="6"/>
        <end position="31"/>
    </location>
</feature>
<keyword evidence="5 7" id="KW-1133">Transmembrane helix</keyword>
<sequence>MLKPTLGQLFYIFFSLGFTSFGGPAAHFVYFHQCFVEKKSWISATQFSQIMALSQIIPGPSSSQTGMAIGYVLHGYRGACIAWLAFTLPSAVIMALLAVYIHQTQLNLEQQFFYSLMSIVLAIVTFAFWQMLRSYCQKIWQYIVMLLSCLAILYLPFNQAPLIVILLALGWGWIFTRFKPFNANSLNNANSINSANLEALRLDFPWQLKQAKSYLWLVLFIFCFAGLYLLQWLYPSNLYQSLYQFYASSALVFGGGHVILPLLQNGFVNTQLLDAQQFEMGYAFAQLMPGPLFSFAAYIGSLLPLSTAPWINAILASLFIFLPSFFLVFGTLPYWSAILRHPQIQVLLLSVNASVVGLLLALIIPMAQRTMVSIPNLFCFVVMLLCLKFKLPIYISIPVTLIATQLISLLF</sequence>
<keyword evidence="4 7" id="KW-0812">Transmembrane</keyword>
<dbReference type="InterPro" id="IPR014047">
    <property type="entry name" value="Chr_Tranpt_l_chain"/>
</dbReference>
<dbReference type="Proteomes" id="UP000294963">
    <property type="component" value="Unassembled WGS sequence"/>
</dbReference>
<dbReference type="EMBL" id="SLVJ01000014">
    <property type="protein sequence ID" value="TCM65807.1"/>
    <property type="molecule type" value="Genomic_DNA"/>
</dbReference>
<protein>
    <submittedName>
        <fullName evidence="8">Chromate transporter</fullName>
    </submittedName>
</protein>
<dbReference type="NCBIfam" id="TIGR00937">
    <property type="entry name" value="2A51"/>
    <property type="match status" value="1"/>
</dbReference>
<keyword evidence="6 7" id="KW-0472">Membrane</keyword>
<keyword evidence="9" id="KW-1185">Reference proteome</keyword>
<evidence type="ECO:0000313" key="8">
    <source>
        <dbReference type="EMBL" id="TCM65807.1"/>
    </source>
</evidence>
<dbReference type="GO" id="GO:0015109">
    <property type="term" value="F:chromate transmembrane transporter activity"/>
    <property type="evidence" value="ECO:0007669"/>
    <property type="project" value="InterPro"/>
</dbReference>
<feature type="transmembrane region" description="Helical" evidence="7">
    <location>
        <begin position="214"/>
        <end position="234"/>
    </location>
</feature>
<dbReference type="PANTHER" id="PTHR33567:SF3">
    <property type="entry name" value="CHROMATE ION TRANSPORTER (EUROFUNG)"/>
    <property type="match status" value="1"/>
</dbReference>
<dbReference type="InterPro" id="IPR003370">
    <property type="entry name" value="Chromate_transpt"/>
</dbReference>
<feature type="transmembrane region" description="Helical" evidence="7">
    <location>
        <begin position="81"/>
        <end position="101"/>
    </location>
</feature>
<feature type="transmembrane region" description="Helical" evidence="7">
    <location>
        <begin position="346"/>
        <end position="364"/>
    </location>
</feature>
<comment type="subcellular location">
    <subcellularLocation>
        <location evidence="1">Cell membrane</location>
        <topology evidence="1">Multi-pass membrane protein</topology>
    </subcellularLocation>
</comment>
<gene>
    <name evidence="8" type="ORF">EC844_11444</name>
</gene>
<reference evidence="8 9" key="1">
    <citation type="submission" date="2019-03" db="EMBL/GenBank/DDBJ databases">
        <title>Genomic analyses of the natural microbiome of Caenorhabditis elegans.</title>
        <authorList>
            <person name="Samuel B."/>
        </authorList>
    </citation>
    <scope>NUCLEOTIDE SEQUENCE [LARGE SCALE GENOMIC DNA]</scope>
    <source>
        <strain evidence="8 9">JUb89</strain>
    </source>
</reference>
<dbReference type="GO" id="GO:0005886">
    <property type="term" value="C:plasma membrane"/>
    <property type="evidence" value="ECO:0007669"/>
    <property type="project" value="UniProtKB-SubCell"/>
</dbReference>
<dbReference type="PANTHER" id="PTHR33567">
    <property type="entry name" value="CHROMATE ION TRANSPORTER (EUROFUNG)"/>
    <property type="match status" value="1"/>
</dbReference>
<proteinExistence type="inferred from homology"/>
<evidence type="ECO:0000313" key="9">
    <source>
        <dbReference type="Proteomes" id="UP000294963"/>
    </source>
</evidence>
<organism evidence="8 9">
    <name type="scientific">Acinetobacter calcoaceticus</name>
    <dbReference type="NCBI Taxonomy" id="471"/>
    <lineage>
        <taxon>Bacteria</taxon>
        <taxon>Pseudomonadati</taxon>
        <taxon>Pseudomonadota</taxon>
        <taxon>Gammaproteobacteria</taxon>
        <taxon>Moraxellales</taxon>
        <taxon>Moraxellaceae</taxon>
        <taxon>Acinetobacter</taxon>
        <taxon>Acinetobacter calcoaceticus/baumannii complex</taxon>
    </lineage>
</organism>
<feature type="transmembrane region" description="Helical" evidence="7">
    <location>
        <begin position="280"/>
        <end position="299"/>
    </location>
</feature>
<feature type="transmembrane region" description="Helical" evidence="7">
    <location>
        <begin position="113"/>
        <end position="132"/>
    </location>
</feature>
<dbReference type="AlphaFoldDB" id="A0A4R1XNQ1"/>
<keyword evidence="3" id="KW-1003">Cell membrane</keyword>
<dbReference type="Pfam" id="PF02417">
    <property type="entry name" value="Chromate_transp"/>
    <property type="match status" value="2"/>
</dbReference>
<evidence type="ECO:0000256" key="5">
    <source>
        <dbReference type="ARBA" id="ARBA00022989"/>
    </source>
</evidence>
<evidence type="ECO:0000256" key="3">
    <source>
        <dbReference type="ARBA" id="ARBA00022475"/>
    </source>
</evidence>
<evidence type="ECO:0000256" key="4">
    <source>
        <dbReference type="ARBA" id="ARBA00022692"/>
    </source>
</evidence>
<dbReference type="PIRSF" id="PIRSF004810">
    <property type="entry name" value="ChrA"/>
    <property type="match status" value="1"/>
</dbReference>
<name>A0A4R1XNQ1_ACICA</name>
<evidence type="ECO:0000256" key="1">
    <source>
        <dbReference type="ARBA" id="ARBA00004651"/>
    </source>
</evidence>
<feature type="transmembrane region" description="Helical" evidence="7">
    <location>
        <begin position="246"/>
        <end position="268"/>
    </location>
</feature>
<accession>A0A4R1XNQ1</accession>
<feature type="transmembrane region" description="Helical" evidence="7">
    <location>
        <begin position="311"/>
        <end position="334"/>
    </location>
</feature>
<evidence type="ECO:0000256" key="2">
    <source>
        <dbReference type="ARBA" id="ARBA00005262"/>
    </source>
</evidence>